<evidence type="ECO:0000313" key="3">
    <source>
        <dbReference type="Proteomes" id="UP000653565"/>
    </source>
</evidence>
<reference evidence="2" key="1">
    <citation type="journal article" date="2020" name="bioRxiv">
        <title>Genomic and phenotypic heterogeneity of clinical isolates of the human pathogens Aspergillus fumigatus, Aspergillus lentulus and Aspergillus fumigatiaffinis.</title>
        <authorList>
            <person name="dos Santos R.A.C."/>
            <person name="Steenwyk J.L."/>
            <person name="Rivero-Menendez O."/>
            <person name="Mead M.E."/>
            <person name="Silva L.P."/>
            <person name="Bastos R.W."/>
            <person name="Alastruey-Izquierdo A."/>
            <person name="Goldman G.H."/>
            <person name="Rokas A."/>
        </authorList>
    </citation>
    <scope>NUCLEOTIDE SEQUENCE</scope>
    <source>
        <strain evidence="2">CNM-CM6805</strain>
    </source>
</reference>
<dbReference type="Proteomes" id="UP000653565">
    <property type="component" value="Unassembled WGS sequence"/>
</dbReference>
<dbReference type="AlphaFoldDB" id="A0A8H4M5Z7"/>
<protein>
    <submittedName>
        <fullName evidence="2">Uncharacterized protein</fullName>
    </submittedName>
</protein>
<feature type="region of interest" description="Disordered" evidence="1">
    <location>
        <begin position="364"/>
        <end position="390"/>
    </location>
</feature>
<gene>
    <name evidence="2" type="ORF">CNMCM6805_001390</name>
</gene>
<dbReference type="EMBL" id="JAAAPX010000130">
    <property type="protein sequence ID" value="KAF4229531.1"/>
    <property type="molecule type" value="Genomic_DNA"/>
</dbReference>
<keyword evidence="3" id="KW-1185">Reference proteome</keyword>
<name>A0A8H4M5Z7_9EURO</name>
<proteinExistence type="predicted"/>
<feature type="region of interest" description="Disordered" evidence="1">
    <location>
        <begin position="1"/>
        <end position="35"/>
    </location>
</feature>
<dbReference type="OrthoDB" id="4469495at2759"/>
<sequence length="547" mass="60134">MEYPERSSHLAFGVTSFPSSMPRQDSDQSGPSHQIGFIFRPPQVCGGFSQWASGSAGLLNTSPSEDHAPDVSEKTNPTSPACKMELDATENAPRTVVEGTPRASAVVVRGEQERDNPPGLLASGAIASDQTEVSGVMSLVPAAAGTSRAYVVLESLKDPGNCLPLGSLEIFTLSSDKVLYYFGVLAIQALLLPKFQCDSSKKRGFWKGKLTLYGLTFESDYSFHTPLQAKSAMARKALEKLQGPYSSWTVPPEPMDSPLTTGWSWTDILKDYCIQNGLPEAIYTKYNHKEGCRHEARVANFSRFGALKHYTQEWNSKNSAAQMTLYALLTFGQLPPDGISGAAALRNFDEGLLVVVPRETFQAGISNGNDSSKGPRKRLGEDHASKGQAKKRVVKGSCEGVNANLVPLAGNSRLAPIEEHEQNVDKRWSVSYRELESELERGWETHTGKLQRICQLLSLEVPEIRIERNNSLVKEGDYKASAYFSNDPFLRRASPIGDSKGSMSEAKEGCARNVTRYLIEMVREDTRLEDEAAKEVDRIRNWGGISR</sequence>
<comment type="caution">
    <text evidence="2">The sequence shown here is derived from an EMBL/GenBank/DDBJ whole genome shotgun (WGS) entry which is preliminary data.</text>
</comment>
<feature type="compositionally biased region" description="Polar residues" evidence="1">
    <location>
        <begin position="16"/>
        <end position="32"/>
    </location>
</feature>
<organism evidence="2 3">
    <name type="scientific">Aspergillus fumigatiaffinis</name>
    <dbReference type="NCBI Taxonomy" id="340414"/>
    <lineage>
        <taxon>Eukaryota</taxon>
        <taxon>Fungi</taxon>
        <taxon>Dikarya</taxon>
        <taxon>Ascomycota</taxon>
        <taxon>Pezizomycotina</taxon>
        <taxon>Eurotiomycetes</taxon>
        <taxon>Eurotiomycetidae</taxon>
        <taxon>Eurotiales</taxon>
        <taxon>Aspergillaceae</taxon>
        <taxon>Aspergillus</taxon>
        <taxon>Aspergillus subgen. Fumigati</taxon>
    </lineage>
</organism>
<feature type="region of interest" description="Disordered" evidence="1">
    <location>
        <begin position="56"/>
        <end position="80"/>
    </location>
</feature>
<feature type="compositionally biased region" description="Basic and acidic residues" evidence="1">
    <location>
        <begin position="64"/>
        <end position="73"/>
    </location>
</feature>
<reference evidence="2" key="2">
    <citation type="submission" date="2020-04" db="EMBL/GenBank/DDBJ databases">
        <authorList>
            <person name="Santos R.A.C."/>
            <person name="Steenwyk J.L."/>
            <person name="Rivero-Menendez O."/>
            <person name="Mead M.E."/>
            <person name="Silva L.P."/>
            <person name="Bastos R.W."/>
            <person name="Alastruey-Izquierdo A."/>
            <person name="Goldman G.H."/>
            <person name="Rokas A."/>
        </authorList>
    </citation>
    <scope>NUCLEOTIDE SEQUENCE</scope>
    <source>
        <strain evidence="2">CNM-CM6805</strain>
    </source>
</reference>
<accession>A0A8H4M5Z7</accession>
<evidence type="ECO:0000256" key="1">
    <source>
        <dbReference type="SAM" id="MobiDB-lite"/>
    </source>
</evidence>
<evidence type="ECO:0000313" key="2">
    <source>
        <dbReference type="EMBL" id="KAF4229531.1"/>
    </source>
</evidence>